<protein>
    <submittedName>
        <fullName evidence="2">Uncharacterized protein</fullName>
    </submittedName>
</protein>
<proteinExistence type="predicted"/>
<evidence type="ECO:0000256" key="1">
    <source>
        <dbReference type="SAM" id="MobiDB-lite"/>
    </source>
</evidence>
<name>A0A834JTU3_VESVU</name>
<organism evidence="2 3">
    <name type="scientific">Vespula vulgaris</name>
    <name type="common">Yellow jacket</name>
    <name type="synonym">Wasp</name>
    <dbReference type="NCBI Taxonomy" id="7454"/>
    <lineage>
        <taxon>Eukaryota</taxon>
        <taxon>Metazoa</taxon>
        <taxon>Ecdysozoa</taxon>
        <taxon>Arthropoda</taxon>
        <taxon>Hexapoda</taxon>
        <taxon>Insecta</taxon>
        <taxon>Pterygota</taxon>
        <taxon>Neoptera</taxon>
        <taxon>Endopterygota</taxon>
        <taxon>Hymenoptera</taxon>
        <taxon>Apocrita</taxon>
        <taxon>Aculeata</taxon>
        <taxon>Vespoidea</taxon>
        <taxon>Vespidae</taxon>
        <taxon>Vespinae</taxon>
        <taxon>Vespula</taxon>
    </lineage>
</organism>
<accession>A0A834JTU3</accession>
<keyword evidence="3" id="KW-1185">Reference proteome</keyword>
<dbReference type="EMBL" id="JACSEA010000008">
    <property type="protein sequence ID" value="KAF7394509.1"/>
    <property type="molecule type" value="Genomic_DNA"/>
</dbReference>
<reference evidence="2" key="1">
    <citation type="journal article" date="2020" name="G3 (Bethesda)">
        <title>High-Quality Assemblies for Three Invasive Social Wasps from the &lt;i&gt;Vespula&lt;/i&gt; Genus.</title>
        <authorList>
            <person name="Harrop T.W.R."/>
            <person name="Guhlin J."/>
            <person name="McLaughlin G.M."/>
            <person name="Permina E."/>
            <person name="Stockwell P."/>
            <person name="Gilligan J."/>
            <person name="Le Lec M.F."/>
            <person name="Gruber M.A.M."/>
            <person name="Quinn O."/>
            <person name="Lovegrove M."/>
            <person name="Duncan E.J."/>
            <person name="Remnant E.J."/>
            <person name="Van Eeckhoven J."/>
            <person name="Graham B."/>
            <person name="Knapp R.A."/>
            <person name="Langford K.W."/>
            <person name="Kronenberg Z."/>
            <person name="Press M.O."/>
            <person name="Eacker S.M."/>
            <person name="Wilson-Rankin E.E."/>
            <person name="Purcell J."/>
            <person name="Lester P.J."/>
            <person name="Dearden P.K."/>
        </authorList>
    </citation>
    <scope>NUCLEOTIDE SEQUENCE</scope>
    <source>
        <strain evidence="2">Marl-1</strain>
    </source>
</reference>
<comment type="caution">
    <text evidence="2">The sequence shown here is derived from an EMBL/GenBank/DDBJ whole genome shotgun (WGS) entry which is preliminary data.</text>
</comment>
<evidence type="ECO:0000313" key="3">
    <source>
        <dbReference type="Proteomes" id="UP000614350"/>
    </source>
</evidence>
<sequence>MDTSSSRSTPVRRSTNSAKPQGLELSQAWNGNLDGYATSRLRSLLEISIRNGYPAGILVDAVTLRYPLKIARAASKKNISTSISAVAHTNDAFKETPAGDCNGLTASVVAREFVPEICAYRFVSPRRLVLPFELTLEDHEQHPRVVGFFEIETLPTLGVVFTLGVIFESSNRGYKGIVAGSTLQIIPYGSYFCYDGADGLPEDKYARLKRQGEARNLVWKIVMNAEDPREDVPMHAKFSVIAFRSLDVSLDVSLTETEYKGHIR</sequence>
<feature type="compositionally biased region" description="Low complexity" evidence="1">
    <location>
        <begin position="1"/>
        <end position="17"/>
    </location>
</feature>
<gene>
    <name evidence="2" type="ORF">HZH66_007683</name>
</gene>
<dbReference type="AlphaFoldDB" id="A0A834JTU3"/>
<dbReference type="Proteomes" id="UP000614350">
    <property type="component" value="Unassembled WGS sequence"/>
</dbReference>
<feature type="region of interest" description="Disordered" evidence="1">
    <location>
        <begin position="1"/>
        <end position="23"/>
    </location>
</feature>
<evidence type="ECO:0000313" key="2">
    <source>
        <dbReference type="EMBL" id="KAF7394509.1"/>
    </source>
</evidence>